<gene>
    <name evidence="2" type="ORF">DOTSEDRAFT_28634</name>
</gene>
<keyword evidence="3" id="KW-1185">Reference proteome</keyword>
<sequence>MEHADTIEFTVKLPPLDVVTLCDIAQRPHAEQSVDDMMKVMTISANISHLAIETAKKASDSDIHAVVVLSHSPTSKIDPGDVADLQAILDARKRSTIDDIGDDLLKFLGRGQDYKNKEYPAATMTAIVSSASHNASPNRLIQCQQPDEPFIIVVHNTHTDRYWPAWIGSTTIIVELAQKVEGTEGIPLQRMRFMHRGNDLLVTARARPYPMQDDTIFGHYNIPPGGLVSLSIIARKDPMSQDTNHMTDHMAQETPSPFTSPAPAIHRLSTIQEELSIKERPYGRSIATHKLVTKSSVEGRLHDCEEIARRKTDVQWPQQAKKLQKARSLDVLRVASPAVSPVATPVDLGICGWGEQRDRRQAQEKGSSDAMSYRIPLIPSPPTREGRRDSVVPSSGSPLPTYMRQTASSRRVGTCAPLGQQQPYHRGSRQSVVGGGRTSGGPPARPPAMKKRRK</sequence>
<dbReference type="EMBL" id="KB446545">
    <property type="protein sequence ID" value="EME39492.1"/>
    <property type="molecule type" value="Genomic_DNA"/>
</dbReference>
<dbReference type="AlphaFoldDB" id="M2XJ58"/>
<reference evidence="2 3" key="2">
    <citation type="journal article" date="2012" name="PLoS Pathog.">
        <title>Diverse lifestyles and strategies of plant pathogenesis encoded in the genomes of eighteen Dothideomycetes fungi.</title>
        <authorList>
            <person name="Ohm R.A."/>
            <person name="Feau N."/>
            <person name="Henrissat B."/>
            <person name="Schoch C.L."/>
            <person name="Horwitz B.A."/>
            <person name="Barry K.W."/>
            <person name="Condon B.J."/>
            <person name="Copeland A.C."/>
            <person name="Dhillon B."/>
            <person name="Glaser F."/>
            <person name="Hesse C.N."/>
            <person name="Kosti I."/>
            <person name="LaButti K."/>
            <person name="Lindquist E.A."/>
            <person name="Lucas S."/>
            <person name="Salamov A.A."/>
            <person name="Bradshaw R.E."/>
            <person name="Ciuffetti L."/>
            <person name="Hamelin R.C."/>
            <person name="Kema G.H.J."/>
            <person name="Lawrence C."/>
            <person name="Scott J.A."/>
            <person name="Spatafora J.W."/>
            <person name="Turgeon B.G."/>
            <person name="de Wit P.J.G.M."/>
            <person name="Zhong S."/>
            <person name="Goodwin S.B."/>
            <person name="Grigoriev I.V."/>
        </authorList>
    </citation>
    <scope>NUCLEOTIDE SEQUENCE [LARGE SCALE GENOMIC DNA]</scope>
    <source>
        <strain evidence="3">NZE10 / CBS 128990</strain>
    </source>
</reference>
<feature type="compositionally biased region" description="Basic and acidic residues" evidence="1">
    <location>
        <begin position="355"/>
        <end position="367"/>
    </location>
</feature>
<accession>M2XJ58</accession>
<dbReference type="SUPFAM" id="SSF54236">
    <property type="entry name" value="Ubiquitin-like"/>
    <property type="match status" value="1"/>
</dbReference>
<dbReference type="InterPro" id="IPR029071">
    <property type="entry name" value="Ubiquitin-like_domsf"/>
</dbReference>
<evidence type="ECO:0000313" key="3">
    <source>
        <dbReference type="Proteomes" id="UP000016933"/>
    </source>
</evidence>
<feature type="region of interest" description="Disordered" evidence="1">
    <location>
        <begin position="354"/>
        <end position="454"/>
    </location>
</feature>
<proteinExistence type="predicted"/>
<dbReference type="Proteomes" id="UP000016933">
    <property type="component" value="Unassembled WGS sequence"/>
</dbReference>
<organism evidence="2 3">
    <name type="scientific">Dothistroma septosporum (strain NZE10 / CBS 128990)</name>
    <name type="common">Red band needle blight fungus</name>
    <name type="synonym">Mycosphaerella pini</name>
    <dbReference type="NCBI Taxonomy" id="675120"/>
    <lineage>
        <taxon>Eukaryota</taxon>
        <taxon>Fungi</taxon>
        <taxon>Dikarya</taxon>
        <taxon>Ascomycota</taxon>
        <taxon>Pezizomycotina</taxon>
        <taxon>Dothideomycetes</taxon>
        <taxon>Dothideomycetidae</taxon>
        <taxon>Mycosphaerellales</taxon>
        <taxon>Mycosphaerellaceae</taxon>
        <taxon>Dothistroma</taxon>
    </lineage>
</organism>
<name>M2XJ58_DOTSN</name>
<dbReference type="CDD" id="cd17039">
    <property type="entry name" value="Ubl_ubiquitin_like"/>
    <property type="match status" value="1"/>
</dbReference>
<protein>
    <recommendedName>
        <fullName evidence="4">Ubiquitin-like domain-containing protein</fullName>
    </recommendedName>
</protein>
<evidence type="ECO:0008006" key="4">
    <source>
        <dbReference type="Google" id="ProtNLM"/>
    </source>
</evidence>
<reference evidence="3" key="1">
    <citation type="journal article" date="2012" name="PLoS Genet.">
        <title>The genomes of the fungal plant pathogens Cladosporium fulvum and Dothistroma septosporum reveal adaptation to different hosts and lifestyles but also signatures of common ancestry.</title>
        <authorList>
            <person name="de Wit P.J.G.M."/>
            <person name="van der Burgt A."/>
            <person name="Oekmen B."/>
            <person name="Stergiopoulos I."/>
            <person name="Abd-Elsalam K.A."/>
            <person name="Aerts A.L."/>
            <person name="Bahkali A.H."/>
            <person name="Beenen H.G."/>
            <person name="Chettri P."/>
            <person name="Cox M.P."/>
            <person name="Datema E."/>
            <person name="de Vries R.P."/>
            <person name="Dhillon B."/>
            <person name="Ganley A.R."/>
            <person name="Griffiths S.A."/>
            <person name="Guo Y."/>
            <person name="Hamelin R.C."/>
            <person name="Henrissat B."/>
            <person name="Kabir M.S."/>
            <person name="Jashni M.K."/>
            <person name="Kema G."/>
            <person name="Klaubauf S."/>
            <person name="Lapidus A."/>
            <person name="Levasseur A."/>
            <person name="Lindquist E."/>
            <person name="Mehrabi R."/>
            <person name="Ohm R.A."/>
            <person name="Owen T.J."/>
            <person name="Salamov A."/>
            <person name="Schwelm A."/>
            <person name="Schijlen E."/>
            <person name="Sun H."/>
            <person name="van den Burg H.A."/>
            <person name="van Ham R.C.H.J."/>
            <person name="Zhang S."/>
            <person name="Goodwin S.B."/>
            <person name="Grigoriev I.V."/>
            <person name="Collemare J."/>
            <person name="Bradshaw R.E."/>
        </authorList>
    </citation>
    <scope>NUCLEOTIDE SEQUENCE [LARGE SCALE GENOMIC DNA]</scope>
    <source>
        <strain evidence="3">NZE10 / CBS 128990</strain>
    </source>
</reference>
<feature type="compositionally biased region" description="Polar residues" evidence="1">
    <location>
        <begin position="392"/>
        <end position="411"/>
    </location>
</feature>
<dbReference type="HOGENOM" id="CLU_602726_0_0_1"/>
<evidence type="ECO:0000313" key="2">
    <source>
        <dbReference type="EMBL" id="EME39492.1"/>
    </source>
</evidence>
<dbReference type="OrthoDB" id="10594879at2759"/>
<evidence type="ECO:0000256" key="1">
    <source>
        <dbReference type="SAM" id="MobiDB-lite"/>
    </source>
</evidence>